<evidence type="ECO:0000313" key="3">
    <source>
        <dbReference type="EMBL" id="PTX63863.1"/>
    </source>
</evidence>
<name>A0A2T6C6E3_9FLAO</name>
<dbReference type="PANTHER" id="PTHR46268">
    <property type="entry name" value="STRESS RESPONSE PROTEIN NHAX"/>
    <property type="match status" value="1"/>
</dbReference>
<proteinExistence type="inferred from homology"/>
<dbReference type="SUPFAM" id="SSF52402">
    <property type="entry name" value="Adenine nucleotide alpha hydrolases-like"/>
    <property type="match status" value="2"/>
</dbReference>
<keyword evidence="4" id="KW-1185">Reference proteome</keyword>
<dbReference type="RefSeq" id="WP_108113230.1">
    <property type="nucleotide sequence ID" value="NZ_QBKT01000001.1"/>
</dbReference>
<gene>
    <name evidence="3" type="ORF">C8N46_101471</name>
</gene>
<dbReference type="PANTHER" id="PTHR46268:SF6">
    <property type="entry name" value="UNIVERSAL STRESS PROTEIN UP12"/>
    <property type="match status" value="1"/>
</dbReference>
<comment type="similarity">
    <text evidence="1">Belongs to the universal stress protein A family.</text>
</comment>
<organism evidence="3 4">
    <name type="scientific">Kordia periserrulae</name>
    <dbReference type="NCBI Taxonomy" id="701523"/>
    <lineage>
        <taxon>Bacteria</taxon>
        <taxon>Pseudomonadati</taxon>
        <taxon>Bacteroidota</taxon>
        <taxon>Flavobacteriia</taxon>
        <taxon>Flavobacteriales</taxon>
        <taxon>Flavobacteriaceae</taxon>
        <taxon>Kordia</taxon>
    </lineage>
</organism>
<feature type="domain" description="UspA" evidence="2">
    <location>
        <begin position="1"/>
        <end position="140"/>
    </location>
</feature>
<reference evidence="3 4" key="1">
    <citation type="submission" date="2018-04" db="EMBL/GenBank/DDBJ databases">
        <title>Genomic Encyclopedia of Archaeal and Bacterial Type Strains, Phase II (KMG-II): from individual species to whole genera.</title>
        <authorList>
            <person name="Goeker M."/>
        </authorList>
    </citation>
    <scope>NUCLEOTIDE SEQUENCE [LARGE SCALE GENOMIC DNA]</scope>
    <source>
        <strain evidence="3 4">DSM 25731</strain>
    </source>
</reference>
<dbReference type="Pfam" id="PF00582">
    <property type="entry name" value="Usp"/>
    <property type="match status" value="2"/>
</dbReference>
<dbReference type="AlphaFoldDB" id="A0A2T6C6E3"/>
<comment type="caution">
    <text evidence="3">The sequence shown here is derived from an EMBL/GenBank/DDBJ whole genome shotgun (WGS) entry which is preliminary data.</text>
</comment>
<dbReference type="InterPro" id="IPR006016">
    <property type="entry name" value="UspA"/>
</dbReference>
<feature type="domain" description="UspA" evidence="2">
    <location>
        <begin position="150"/>
        <end position="271"/>
    </location>
</feature>
<protein>
    <submittedName>
        <fullName evidence="3">Nucleotide-binding universal stress UspA family protein</fullName>
    </submittedName>
</protein>
<dbReference type="InterPro" id="IPR006015">
    <property type="entry name" value="Universal_stress_UspA"/>
</dbReference>
<evidence type="ECO:0000256" key="1">
    <source>
        <dbReference type="ARBA" id="ARBA00008791"/>
    </source>
</evidence>
<evidence type="ECO:0000259" key="2">
    <source>
        <dbReference type="Pfam" id="PF00582"/>
    </source>
</evidence>
<dbReference type="Gene3D" id="3.40.50.620">
    <property type="entry name" value="HUPs"/>
    <property type="match status" value="2"/>
</dbReference>
<dbReference type="EMBL" id="QBKT01000001">
    <property type="protein sequence ID" value="PTX63863.1"/>
    <property type="molecule type" value="Genomic_DNA"/>
</dbReference>
<accession>A0A2T6C6E3</accession>
<sequence length="274" mass="30775">MKKILLPTDFSEQAEYALKVAASLARQNDATIYLMHMLEMPSHLLSGDTNLDVPEQLLFMKIAHERFEKTMAQDFLKGINVEITVETHKAFDGITQAIHRHEIDLVVMGSSGASGLKEMFIGSNTEKIVRTADAPVLVIKNAIEDFTVSNFVFASDFSEDQKLVFEQAIDFANSFNAKLHLLFVNTPNRFVTTAIAEQKMNLFIENFEDLGDHELHIYNDNKIETGILNFSRAINADLIGMSTHGRQGLAHFFNGSISEDLVNHSLRPVITFKI</sequence>
<dbReference type="InterPro" id="IPR014729">
    <property type="entry name" value="Rossmann-like_a/b/a_fold"/>
</dbReference>
<evidence type="ECO:0000313" key="4">
    <source>
        <dbReference type="Proteomes" id="UP000244090"/>
    </source>
</evidence>
<dbReference type="CDD" id="cd00293">
    <property type="entry name" value="USP-like"/>
    <property type="match status" value="2"/>
</dbReference>
<dbReference type="PRINTS" id="PR01438">
    <property type="entry name" value="UNVRSLSTRESS"/>
</dbReference>
<dbReference type="Proteomes" id="UP000244090">
    <property type="component" value="Unassembled WGS sequence"/>
</dbReference>
<dbReference type="OrthoDB" id="9788959at2"/>